<gene>
    <name evidence="4" type="ORF">DZF91_25870</name>
</gene>
<dbReference type="SUPFAM" id="SSF51161">
    <property type="entry name" value="Trimeric LpxA-like enzymes"/>
    <property type="match status" value="1"/>
</dbReference>
<dbReference type="CDD" id="cd04647">
    <property type="entry name" value="LbH_MAT_like"/>
    <property type="match status" value="1"/>
</dbReference>
<dbReference type="AlphaFoldDB" id="A0A372JFI8"/>
<dbReference type="PANTHER" id="PTHR23416">
    <property type="entry name" value="SIALIC ACID SYNTHASE-RELATED"/>
    <property type="match status" value="1"/>
</dbReference>
<comment type="caution">
    <text evidence="4">The sequence shown here is derived from an EMBL/GenBank/DDBJ whole genome shotgun (WGS) entry which is preliminary data.</text>
</comment>
<evidence type="ECO:0000313" key="5">
    <source>
        <dbReference type="Proteomes" id="UP000261811"/>
    </source>
</evidence>
<feature type="region of interest" description="Disordered" evidence="3">
    <location>
        <begin position="255"/>
        <end position="301"/>
    </location>
</feature>
<dbReference type="Pfam" id="PF00132">
    <property type="entry name" value="Hexapep"/>
    <property type="match status" value="1"/>
</dbReference>
<protein>
    <submittedName>
        <fullName evidence="4">Acyltransferase</fullName>
    </submittedName>
</protein>
<comment type="similarity">
    <text evidence="1">Belongs to the transferase hexapeptide repeat family.</text>
</comment>
<evidence type="ECO:0000256" key="3">
    <source>
        <dbReference type="SAM" id="MobiDB-lite"/>
    </source>
</evidence>
<dbReference type="RefSeq" id="WP_117359805.1">
    <property type="nucleotide sequence ID" value="NZ_QURH01000701.1"/>
</dbReference>
<dbReference type="OrthoDB" id="2643438at2"/>
<dbReference type="Pfam" id="PF14602">
    <property type="entry name" value="Hexapep_2"/>
    <property type="match status" value="1"/>
</dbReference>
<keyword evidence="2 4" id="KW-0808">Transferase</keyword>
<accession>A0A372JFI8</accession>
<organism evidence="4 5">
    <name type="scientific">Actinomadura logoneensis</name>
    <dbReference type="NCBI Taxonomy" id="2293572"/>
    <lineage>
        <taxon>Bacteria</taxon>
        <taxon>Bacillati</taxon>
        <taxon>Actinomycetota</taxon>
        <taxon>Actinomycetes</taxon>
        <taxon>Streptosporangiales</taxon>
        <taxon>Thermomonosporaceae</taxon>
        <taxon>Actinomadura</taxon>
    </lineage>
</organism>
<dbReference type="Proteomes" id="UP000261811">
    <property type="component" value="Unassembled WGS sequence"/>
</dbReference>
<dbReference type="InterPro" id="IPR011004">
    <property type="entry name" value="Trimer_LpxA-like_sf"/>
</dbReference>
<dbReference type="Gene3D" id="2.160.10.10">
    <property type="entry name" value="Hexapeptide repeat proteins"/>
    <property type="match status" value="1"/>
</dbReference>
<dbReference type="InterPro" id="IPR051159">
    <property type="entry name" value="Hexapeptide_acetyltransf"/>
</dbReference>
<sequence>MSPTSRPLGQQLSGLLKRKARQGLHIAVQQGWEWIQRHGEITPETPGRRRFAHLGQGVCIGFPSGAIYGEPWISIGDHTLVGTHVTISAGFVPGLDLGPDVIVKIGRSCSLGRGTHIVGHQSIEIGDDVFTGPNVYITDQNHTYADLDMPVGRQWPENNPVVIGSGCWIGTGAIILPGTRLGRNVAVAGGAVVRGEFPDHAVIGGVPAKILRSHTPEEGWQPPLRNQPLISLDELAALSLDGLEGLQLLQDKLRSAHGGARPPANGAAPSRDATAPSAKDATSPANGTPVPQPAELHEEAG</sequence>
<dbReference type="GO" id="GO:0005829">
    <property type="term" value="C:cytosol"/>
    <property type="evidence" value="ECO:0007669"/>
    <property type="project" value="TreeGrafter"/>
</dbReference>
<dbReference type="InterPro" id="IPR001451">
    <property type="entry name" value="Hexapep"/>
</dbReference>
<reference evidence="4 5" key="1">
    <citation type="submission" date="2018-08" db="EMBL/GenBank/DDBJ databases">
        <title>Actinomadura jelena sp. nov., a novel Actinomycete isolated from soil in Chad.</title>
        <authorList>
            <person name="Shi L."/>
        </authorList>
    </citation>
    <scope>NUCLEOTIDE SEQUENCE [LARGE SCALE GENOMIC DNA]</scope>
    <source>
        <strain evidence="4 5">NEAU-G17</strain>
    </source>
</reference>
<evidence type="ECO:0000313" key="4">
    <source>
        <dbReference type="EMBL" id="RFU38785.1"/>
    </source>
</evidence>
<keyword evidence="5" id="KW-1185">Reference proteome</keyword>
<feature type="compositionally biased region" description="Low complexity" evidence="3">
    <location>
        <begin position="255"/>
        <end position="269"/>
    </location>
</feature>
<dbReference type="GO" id="GO:0008374">
    <property type="term" value="F:O-acyltransferase activity"/>
    <property type="evidence" value="ECO:0007669"/>
    <property type="project" value="TreeGrafter"/>
</dbReference>
<dbReference type="PANTHER" id="PTHR23416:SF23">
    <property type="entry name" value="ACETYLTRANSFERASE C18B11.09C-RELATED"/>
    <property type="match status" value="1"/>
</dbReference>
<name>A0A372JFI8_9ACTN</name>
<dbReference type="EMBL" id="QURH01000701">
    <property type="protein sequence ID" value="RFU38785.1"/>
    <property type="molecule type" value="Genomic_DNA"/>
</dbReference>
<evidence type="ECO:0000256" key="1">
    <source>
        <dbReference type="ARBA" id="ARBA00007274"/>
    </source>
</evidence>
<evidence type="ECO:0000256" key="2">
    <source>
        <dbReference type="ARBA" id="ARBA00022679"/>
    </source>
</evidence>
<proteinExistence type="inferred from homology"/>
<keyword evidence="4" id="KW-0012">Acyltransferase</keyword>